<reference evidence="1" key="1">
    <citation type="journal article" date="2014" name="Front. Microbiol.">
        <title>High frequency of phylogenetically diverse reductive dehalogenase-homologous genes in deep subseafloor sedimentary metagenomes.</title>
        <authorList>
            <person name="Kawai M."/>
            <person name="Futagami T."/>
            <person name="Toyoda A."/>
            <person name="Takaki Y."/>
            <person name="Nishi S."/>
            <person name="Hori S."/>
            <person name="Arai W."/>
            <person name="Tsubouchi T."/>
            <person name="Morono Y."/>
            <person name="Uchiyama I."/>
            <person name="Ito T."/>
            <person name="Fujiyama A."/>
            <person name="Inagaki F."/>
            <person name="Takami H."/>
        </authorList>
    </citation>
    <scope>NUCLEOTIDE SEQUENCE</scope>
    <source>
        <strain evidence="1">Expedition CK06-06</strain>
    </source>
</reference>
<dbReference type="EMBL" id="BART01000126">
    <property type="protein sequence ID" value="GAG65213.1"/>
    <property type="molecule type" value="Genomic_DNA"/>
</dbReference>
<name>X0ZXL2_9ZZZZ</name>
<comment type="caution">
    <text evidence="1">The sequence shown here is derived from an EMBL/GenBank/DDBJ whole genome shotgun (WGS) entry which is preliminary data.</text>
</comment>
<dbReference type="AlphaFoldDB" id="X0ZXL2"/>
<gene>
    <name evidence="1" type="ORF">S01H4_00819</name>
</gene>
<evidence type="ECO:0000313" key="1">
    <source>
        <dbReference type="EMBL" id="GAG65213.1"/>
    </source>
</evidence>
<sequence>MGYRYLLPFGKIVSYRFPFKLPGSEETTTFSPGKDSILKIPSQIIKTPNSKFSLKLLSKDIESIKATLKFKKETKEIKLGVRGNETAEGENFEDYIEELERKLGI</sequence>
<proteinExistence type="predicted"/>
<organism evidence="1">
    <name type="scientific">marine sediment metagenome</name>
    <dbReference type="NCBI Taxonomy" id="412755"/>
    <lineage>
        <taxon>unclassified sequences</taxon>
        <taxon>metagenomes</taxon>
        <taxon>ecological metagenomes</taxon>
    </lineage>
</organism>
<accession>X0ZXL2</accession>
<protein>
    <submittedName>
        <fullName evidence="1">Uncharacterized protein</fullName>
    </submittedName>
</protein>